<keyword evidence="2" id="KW-1185">Reference proteome</keyword>
<dbReference type="EMBL" id="JADBGQ010000005">
    <property type="protein sequence ID" value="KAG5397277.1"/>
    <property type="molecule type" value="Genomic_DNA"/>
</dbReference>
<feature type="non-terminal residue" evidence="1">
    <location>
        <position position="1"/>
    </location>
</feature>
<evidence type="ECO:0000313" key="2">
    <source>
        <dbReference type="Proteomes" id="UP000823674"/>
    </source>
</evidence>
<reference evidence="1 2" key="1">
    <citation type="submission" date="2021-03" db="EMBL/GenBank/DDBJ databases">
        <authorList>
            <person name="King G.J."/>
            <person name="Bancroft I."/>
            <person name="Baten A."/>
            <person name="Bloomfield J."/>
            <person name="Borpatragohain P."/>
            <person name="He Z."/>
            <person name="Irish N."/>
            <person name="Irwin J."/>
            <person name="Liu K."/>
            <person name="Mauleon R.P."/>
            <person name="Moore J."/>
            <person name="Morris R."/>
            <person name="Ostergaard L."/>
            <person name="Wang B."/>
            <person name="Wells R."/>
        </authorList>
    </citation>
    <scope>NUCLEOTIDE SEQUENCE [LARGE SCALE GENOMIC DNA]</scope>
    <source>
        <strain evidence="1">R-o-18</strain>
        <tissue evidence="1">Leaf</tissue>
    </source>
</reference>
<evidence type="ECO:0000313" key="1">
    <source>
        <dbReference type="EMBL" id="KAG5397277.1"/>
    </source>
</evidence>
<proteinExistence type="predicted"/>
<gene>
    <name evidence="1" type="primary">A05g504130.1_BraROA</name>
    <name evidence="1" type="ORF">IGI04_019091</name>
</gene>
<sequence length="61" mass="6860">NKLVEDIVGTLAFPPLVCLSTIVITPKLTFLYNHAWQPVPQEEVDSSPVLQKVVRFVLRCP</sequence>
<name>A0ABQ7MEU4_BRACM</name>
<organism evidence="1 2">
    <name type="scientific">Brassica rapa subsp. trilocularis</name>
    <dbReference type="NCBI Taxonomy" id="1813537"/>
    <lineage>
        <taxon>Eukaryota</taxon>
        <taxon>Viridiplantae</taxon>
        <taxon>Streptophyta</taxon>
        <taxon>Embryophyta</taxon>
        <taxon>Tracheophyta</taxon>
        <taxon>Spermatophyta</taxon>
        <taxon>Magnoliopsida</taxon>
        <taxon>eudicotyledons</taxon>
        <taxon>Gunneridae</taxon>
        <taxon>Pentapetalae</taxon>
        <taxon>rosids</taxon>
        <taxon>malvids</taxon>
        <taxon>Brassicales</taxon>
        <taxon>Brassicaceae</taxon>
        <taxon>Brassiceae</taxon>
        <taxon>Brassica</taxon>
    </lineage>
</organism>
<accession>A0ABQ7MEU4</accession>
<protein>
    <submittedName>
        <fullName evidence="1">Uncharacterized protein</fullName>
    </submittedName>
</protein>
<comment type="caution">
    <text evidence="1">The sequence shown here is derived from an EMBL/GenBank/DDBJ whole genome shotgun (WGS) entry which is preliminary data.</text>
</comment>
<dbReference type="Proteomes" id="UP000823674">
    <property type="component" value="Chromosome A05"/>
</dbReference>